<evidence type="ECO:0000313" key="2">
    <source>
        <dbReference type="EMBL" id="KAG6675875.1"/>
    </source>
</evidence>
<reference evidence="2" key="1">
    <citation type="submission" date="2021-01" db="EMBL/GenBank/DDBJ databases">
        <authorList>
            <person name="Lovell J.T."/>
            <person name="Bentley N."/>
            <person name="Bhattarai G."/>
            <person name="Jenkins J.W."/>
            <person name="Sreedasyam A."/>
            <person name="Alarcon Y."/>
            <person name="Bock C."/>
            <person name="Boston L."/>
            <person name="Carlson J."/>
            <person name="Cervantes K."/>
            <person name="Clermont K."/>
            <person name="Krom N."/>
            <person name="Kubenka K."/>
            <person name="Mamidi S."/>
            <person name="Mattison C."/>
            <person name="Monteros M."/>
            <person name="Pisani C."/>
            <person name="Plott C."/>
            <person name="Rajasekar S."/>
            <person name="Rhein H.S."/>
            <person name="Rohla C."/>
            <person name="Song M."/>
            <person name="Hilaire R.S."/>
            <person name="Shu S."/>
            <person name="Wells L."/>
            <person name="Wang X."/>
            <person name="Webber J."/>
            <person name="Heerema R.J."/>
            <person name="Klein P."/>
            <person name="Conner P."/>
            <person name="Grauke L."/>
            <person name="Grimwood J."/>
            <person name="Schmutz J."/>
            <person name="Randall J.J."/>
        </authorList>
    </citation>
    <scope>NUCLEOTIDE SEQUENCE</scope>
    <source>
        <tissue evidence="2">Leaf</tissue>
    </source>
</reference>
<gene>
    <name evidence="2" type="ORF">I3842_15G127300</name>
</gene>
<dbReference type="AlphaFoldDB" id="A0A922A8G4"/>
<comment type="caution">
    <text evidence="2">The sequence shown here is derived from an EMBL/GenBank/DDBJ whole genome shotgun (WGS) entry which is preliminary data.</text>
</comment>
<accession>A0A922A8G4</accession>
<evidence type="ECO:0000256" key="1">
    <source>
        <dbReference type="SAM" id="SignalP"/>
    </source>
</evidence>
<proteinExistence type="predicted"/>
<name>A0A922A8G4_CARIL</name>
<keyword evidence="1" id="KW-0732">Signal</keyword>
<evidence type="ECO:0000313" key="3">
    <source>
        <dbReference type="Proteomes" id="UP000811246"/>
    </source>
</evidence>
<sequence>MDNPMRLVLKFTVTVLLILVALTAKGMSKPSYNYMPPCCRFEPLCCTRV</sequence>
<dbReference type="Proteomes" id="UP000811246">
    <property type="component" value="Chromosome 15"/>
</dbReference>
<protein>
    <submittedName>
        <fullName evidence="2">Uncharacterized protein</fullName>
    </submittedName>
</protein>
<dbReference type="EMBL" id="CM031839">
    <property type="protein sequence ID" value="KAG6675875.1"/>
    <property type="molecule type" value="Genomic_DNA"/>
</dbReference>
<feature type="chain" id="PRO_5037756610" evidence="1">
    <location>
        <begin position="29"/>
        <end position="49"/>
    </location>
</feature>
<feature type="signal peptide" evidence="1">
    <location>
        <begin position="1"/>
        <end position="28"/>
    </location>
</feature>
<organism evidence="2 3">
    <name type="scientific">Carya illinoinensis</name>
    <name type="common">Pecan</name>
    <dbReference type="NCBI Taxonomy" id="32201"/>
    <lineage>
        <taxon>Eukaryota</taxon>
        <taxon>Viridiplantae</taxon>
        <taxon>Streptophyta</taxon>
        <taxon>Embryophyta</taxon>
        <taxon>Tracheophyta</taxon>
        <taxon>Spermatophyta</taxon>
        <taxon>Magnoliopsida</taxon>
        <taxon>eudicotyledons</taxon>
        <taxon>Gunneridae</taxon>
        <taxon>Pentapetalae</taxon>
        <taxon>rosids</taxon>
        <taxon>fabids</taxon>
        <taxon>Fagales</taxon>
        <taxon>Juglandaceae</taxon>
        <taxon>Carya</taxon>
    </lineage>
</organism>